<evidence type="ECO:0000313" key="10">
    <source>
        <dbReference type="Proteomes" id="UP001501138"/>
    </source>
</evidence>
<dbReference type="InterPro" id="IPR032816">
    <property type="entry name" value="VTT_dom"/>
</dbReference>
<dbReference type="PANTHER" id="PTHR42709">
    <property type="entry name" value="ALKALINE PHOSPHATASE LIKE PROTEIN"/>
    <property type="match status" value="1"/>
</dbReference>
<evidence type="ECO:0000256" key="6">
    <source>
        <dbReference type="ARBA" id="ARBA00023136"/>
    </source>
</evidence>
<sequence length="242" mass="24505">MIDAIATLWGQAEAWLLALVSSAWAYPTLFAATAADGLFPPMPGETVVIMLAVGAQSGGGVSLVLVVLVAALGAWCGDQLAFSIGRALGTRRVPFLRGPRGRRAVQRAARSLDRRGASVVLAARFVPVGRTAVNVTAGAVGFSRRRFMALSAVASAAWSGYSVLIGLVVGRQLGSQPLLAVAVGVVTGVALGAVLDRVVAARYARAAAPRAGTRAPGQGVAVPVVLEPEPAACASAARATDA</sequence>
<dbReference type="Proteomes" id="UP001501138">
    <property type="component" value="Unassembled WGS sequence"/>
</dbReference>
<keyword evidence="6 7" id="KW-0472">Membrane</keyword>
<keyword evidence="5 7" id="KW-1133">Transmembrane helix</keyword>
<dbReference type="RefSeq" id="WP_344245616.1">
    <property type="nucleotide sequence ID" value="NZ_BAAAPM010000003.1"/>
</dbReference>
<dbReference type="InterPro" id="IPR051311">
    <property type="entry name" value="DedA_domain"/>
</dbReference>
<proteinExistence type="inferred from homology"/>
<gene>
    <name evidence="9" type="ORF">GCM10009809_06400</name>
</gene>
<name>A0ABP4UZ22_9MICO</name>
<evidence type="ECO:0000256" key="7">
    <source>
        <dbReference type="SAM" id="Phobius"/>
    </source>
</evidence>
<organism evidence="9 10">
    <name type="scientific">Isoptericola hypogeus</name>
    <dbReference type="NCBI Taxonomy" id="300179"/>
    <lineage>
        <taxon>Bacteria</taxon>
        <taxon>Bacillati</taxon>
        <taxon>Actinomycetota</taxon>
        <taxon>Actinomycetes</taxon>
        <taxon>Micrococcales</taxon>
        <taxon>Promicromonosporaceae</taxon>
        <taxon>Isoptericola</taxon>
    </lineage>
</organism>
<evidence type="ECO:0000256" key="4">
    <source>
        <dbReference type="ARBA" id="ARBA00022692"/>
    </source>
</evidence>
<comment type="caution">
    <text evidence="9">The sequence shown here is derived from an EMBL/GenBank/DDBJ whole genome shotgun (WGS) entry which is preliminary data.</text>
</comment>
<keyword evidence="4 7" id="KW-0812">Transmembrane</keyword>
<comment type="similarity">
    <text evidence="2">Belongs to the DedA family.</text>
</comment>
<evidence type="ECO:0000256" key="1">
    <source>
        <dbReference type="ARBA" id="ARBA00004651"/>
    </source>
</evidence>
<feature type="transmembrane region" description="Helical" evidence="7">
    <location>
        <begin position="175"/>
        <end position="195"/>
    </location>
</feature>
<evidence type="ECO:0000256" key="3">
    <source>
        <dbReference type="ARBA" id="ARBA00022475"/>
    </source>
</evidence>
<keyword evidence="10" id="KW-1185">Reference proteome</keyword>
<evidence type="ECO:0000313" key="9">
    <source>
        <dbReference type="EMBL" id="GAA1712995.1"/>
    </source>
</evidence>
<feature type="transmembrane region" description="Helical" evidence="7">
    <location>
        <begin position="147"/>
        <end position="169"/>
    </location>
</feature>
<dbReference type="Pfam" id="PF09335">
    <property type="entry name" value="VTT_dom"/>
    <property type="match status" value="1"/>
</dbReference>
<feature type="transmembrane region" description="Helical" evidence="7">
    <location>
        <begin position="47"/>
        <end position="76"/>
    </location>
</feature>
<comment type="subcellular location">
    <subcellularLocation>
        <location evidence="1">Cell membrane</location>
        <topology evidence="1">Multi-pass membrane protein</topology>
    </subcellularLocation>
</comment>
<reference evidence="10" key="1">
    <citation type="journal article" date="2019" name="Int. J. Syst. Evol. Microbiol.">
        <title>The Global Catalogue of Microorganisms (GCM) 10K type strain sequencing project: providing services to taxonomists for standard genome sequencing and annotation.</title>
        <authorList>
            <consortium name="The Broad Institute Genomics Platform"/>
            <consortium name="The Broad Institute Genome Sequencing Center for Infectious Disease"/>
            <person name="Wu L."/>
            <person name="Ma J."/>
        </authorList>
    </citation>
    <scope>NUCLEOTIDE SEQUENCE [LARGE SCALE GENOMIC DNA]</scope>
    <source>
        <strain evidence="10">JCM 15589</strain>
    </source>
</reference>
<dbReference type="PANTHER" id="PTHR42709:SF6">
    <property type="entry name" value="UNDECAPRENYL PHOSPHATE TRANSPORTER A"/>
    <property type="match status" value="1"/>
</dbReference>
<feature type="domain" description="VTT" evidence="8">
    <location>
        <begin position="46"/>
        <end position="166"/>
    </location>
</feature>
<keyword evidence="3" id="KW-1003">Cell membrane</keyword>
<evidence type="ECO:0000256" key="2">
    <source>
        <dbReference type="ARBA" id="ARBA00010792"/>
    </source>
</evidence>
<protein>
    <recommendedName>
        <fullName evidence="8">VTT domain-containing protein</fullName>
    </recommendedName>
</protein>
<evidence type="ECO:0000256" key="5">
    <source>
        <dbReference type="ARBA" id="ARBA00022989"/>
    </source>
</evidence>
<dbReference type="EMBL" id="BAAAPM010000003">
    <property type="protein sequence ID" value="GAA1712995.1"/>
    <property type="molecule type" value="Genomic_DNA"/>
</dbReference>
<evidence type="ECO:0000259" key="8">
    <source>
        <dbReference type="Pfam" id="PF09335"/>
    </source>
</evidence>
<feature type="transmembrane region" description="Helical" evidence="7">
    <location>
        <begin position="12"/>
        <end position="35"/>
    </location>
</feature>
<accession>A0ABP4UZ22</accession>